<reference evidence="2" key="1">
    <citation type="submission" date="2021-10" db="EMBL/GenBank/DDBJ databases">
        <title>Tropical sea cucumber genome reveals ecological adaptation and Cuvierian tubules defense mechanism.</title>
        <authorList>
            <person name="Chen T."/>
        </authorList>
    </citation>
    <scope>NUCLEOTIDE SEQUENCE</scope>
    <source>
        <strain evidence="2">Nanhai2018</strain>
        <tissue evidence="2">Muscle</tissue>
    </source>
</reference>
<dbReference type="Proteomes" id="UP001152320">
    <property type="component" value="Unassembled WGS sequence"/>
</dbReference>
<gene>
    <name evidence="2" type="ORF">HOLleu_44057</name>
</gene>
<name>A0A9Q1B8T2_HOLLE</name>
<feature type="compositionally biased region" description="Basic and acidic residues" evidence="1">
    <location>
        <begin position="35"/>
        <end position="49"/>
    </location>
</feature>
<sequence length="663" mass="74911">MAHKSLSYWTKRRRIHQAVNEHIQAIQSASSNDNVGDKDSSNCESEERVSSPSNVSDGEQCVSLPSVIPCSVASSSETDEDCSHSDSNDSAVSDNDIDLCDKLSDWAVAFNIPHVALNGLLETLREYHPGLPKDSRSVLHTARFVDVQNLAGGSYYHFGIMKGVLSKLSKYSVVPKQHVTMQINIDGLPLFKSSSLQLWPILGMVDELPQKEPFMIGVFSGTSKPSSAQEFLRPFVDELKLLEKDGFQLNGKRYDLGVSAIVCDAPARAFVKCVKGHSGYHGCDKCIQSGSWDGKMTFPECEAQLRTDLSFSEMRDEDHHLEPSPFEGTAVGMVSQFPLDYMHLVCLGVMRRLLFLWRKGPLKARLPSRMISLVSESLVSHRQCIPCEFARKTRSLHEVDRWKASELRTFLLYTGPVVLQGILSEVLYKNFLLLSVGVHILLSPFLCMDYSDYANQLLILFVKHFAELYGKDQLVYNVHGLTHLAADAKRYGPLDNVSAFPFENFLGKLKKMVRKPSNPLQQIVRRLSEMQDDRSDQEHERQIWKSHNNGPLLRGFENSQQYSYLKLKGFTIGITQADNCVLINDDICLVQNILMKNSGNYVVYQKFNKKESFFEYPIDSKSLNIFQVSRFCCELCVAHASAISQKYVHFHHRGTHIVMPIIH</sequence>
<evidence type="ECO:0000313" key="2">
    <source>
        <dbReference type="EMBL" id="KAJ8018126.1"/>
    </source>
</evidence>
<feature type="region of interest" description="Disordered" evidence="1">
    <location>
        <begin position="26"/>
        <end position="60"/>
    </location>
</feature>
<dbReference type="PANTHER" id="PTHR33053">
    <property type="entry name" value="PROTEIN, PUTATIVE-RELATED"/>
    <property type="match status" value="1"/>
</dbReference>
<organism evidence="2 3">
    <name type="scientific">Holothuria leucospilota</name>
    <name type="common">Black long sea cucumber</name>
    <name type="synonym">Mertensiothuria leucospilota</name>
    <dbReference type="NCBI Taxonomy" id="206669"/>
    <lineage>
        <taxon>Eukaryota</taxon>
        <taxon>Metazoa</taxon>
        <taxon>Echinodermata</taxon>
        <taxon>Eleutherozoa</taxon>
        <taxon>Echinozoa</taxon>
        <taxon>Holothuroidea</taxon>
        <taxon>Aspidochirotacea</taxon>
        <taxon>Aspidochirotida</taxon>
        <taxon>Holothuriidae</taxon>
        <taxon>Holothuria</taxon>
    </lineage>
</organism>
<accession>A0A9Q1B8T2</accession>
<evidence type="ECO:0000256" key="1">
    <source>
        <dbReference type="SAM" id="MobiDB-lite"/>
    </source>
</evidence>
<evidence type="ECO:0000313" key="3">
    <source>
        <dbReference type="Proteomes" id="UP001152320"/>
    </source>
</evidence>
<dbReference type="OrthoDB" id="10036512at2759"/>
<protein>
    <recommendedName>
        <fullName evidence="4">Transposase domain-containing protein</fullName>
    </recommendedName>
</protein>
<dbReference type="PANTHER" id="PTHR33053:SF24">
    <property type="entry name" value="TRANSPOSASE DOMAIN-CONTAINING PROTEIN"/>
    <property type="match status" value="1"/>
</dbReference>
<dbReference type="EMBL" id="JAIZAY010000615">
    <property type="protein sequence ID" value="KAJ8018126.1"/>
    <property type="molecule type" value="Genomic_DNA"/>
</dbReference>
<proteinExistence type="predicted"/>
<evidence type="ECO:0008006" key="4">
    <source>
        <dbReference type="Google" id="ProtNLM"/>
    </source>
</evidence>
<keyword evidence="3" id="KW-1185">Reference proteome</keyword>
<comment type="caution">
    <text evidence="2">The sequence shown here is derived from an EMBL/GenBank/DDBJ whole genome shotgun (WGS) entry which is preliminary data.</text>
</comment>
<dbReference type="AlphaFoldDB" id="A0A9Q1B8T2"/>